<evidence type="ECO:0000313" key="9">
    <source>
        <dbReference type="Proteomes" id="UP000248066"/>
    </source>
</evidence>
<organism evidence="8 9">
    <name type="scientific">Alteribacter lacisalsi</name>
    <dbReference type="NCBI Taxonomy" id="2045244"/>
    <lineage>
        <taxon>Bacteria</taxon>
        <taxon>Bacillati</taxon>
        <taxon>Bacillota</taxon>
        <taxon>Bacilli</taxon>
        <taxon>Bacillales</taxon>
        <taxon>Bacillaceae</taxon>
        <taxon>Alteribacter</taxon>
    </lineage>
</organism>
<dbReference type="InterPro" id="IPR004872">
    <property type="entry name" value="Lipoprotein_NlpA"/>
</dbReference>
<evidence type="ECO:0000256" key="2">
    <source>
        <dbReference type="ARBA" id="ARBA00008973"/>
    </source>
</evidence>
<protein>
    <recommendedName>
        <fullName evidence="10">Lipoprotein</fullName>
    </recommendedName>
</protein>
<evidence type="ECO:0000256" key="3">
    <source>
        <dbReference type="ARBA" id="ARBA00022729"/>
    </source>
</evidence>
<accession>A0A2W0H684</accession>
<keyword evidence="3 7" id="KW-0732">Signal</keyword>
<dbReference type="OrthoDB" id="9812878at2"/>
<keyword evidence="6" id="KW-0449">Lipoprotein</keyword>
<dbReference type="PANTHER" id="PTHR30429:SF0">
    <property type="entry name" value="METHIONINE-BINDING LIPOPROTEIN METQ"/>
    <property type="match status" value="1"/>
</dbReference>
<evidence type="ECO:0000256" key="4">
    <source>
        <dbReference type="ARBA" id="ARBA00023136"/>
    </source>
</evidence>
<feature type="signal peptide" evidence="7">
    <location>
        <begin position="1"/>
        <end position="23"/>
    </location>
</feature>
<evidence type="ECO:0000256" key="1">
    <source>
        <dbReference type="ARBA" id="ARBA00004635"/>
    </source>
</evidence>
<dbReference type="EMBL" id="PDOF01000004">
    <property type="protein sequence ID" value="PYZ95620.1"/>
    <property type="molecule type" value="Genomic_DNA"/>
</dbReference>
<dbReference type="GO" id="GO:0016020">
    <property type="term" value="C:membrane"/>
    <property type="evidence" value="ECO:0007669"/>
    <property type="project" value="UniProtKB-SubCell"/>
</dbReference>
<dbReference type="PANTHER" id="PTHR30429">
    <property type="entry name" value="D-METHIONINE-BINDING LIPOPROTEIN METQ"/>
    <property type="match status" value="1"/>
</dbReference>
<keyword evidence="4" id="KW-0472">Membrane</keyword>
<evidence type="ECO:0000256" key="5">
    <source>
        <dbReference type="ARBA" id="ARBA00023139"/>
    </source>
</evidence>
<evidence type="ECO:0008006" key="10">
    <source>
        <dbReference type="Google" id="ProtNLM"/>
    </source>
</evidence>
<dbReference type="RefSeq" id="WP_110521743.1">
    <property type="nucleotide sequence ID" value="NZ_PDOF01000004.1"/>
</dbReference>
<keyword evidence="5" id="KW-0564">Palmitate</keyword>
<proteinExistence type="inferred from homology"/>
<dbReference type="Proteomes" id="UP000248066">
    <property type="component" value="Unassembled WGS sequence"/>
</dbReference>
<dbReference type="Gene3D" id="3.40.190.10">
    <property type="entry name" value="Periplasmic binding protein-like II"/>
    <property type="match status" value="2"/>
</dbReference>
<dbReference type="PROSITE" id="PS51257">
    <property type="entry name" value="PROKAR_LIPOPROTEIN"/>
    <property type="match status" value="1"/>
</dbReference>
<comment type="subcellular location">
    <subcellularLocation>
        <location evidence="1">Membrane</location>
        <topology evidence="1">Lipid-anchor</topology>
    </subcellularLocation>
</comment>
<name>A0A2W0H684_9BACI</name>
<evidence type="ECO:0000256" key="6">
    <source>
        <dbReference type="ARBA" id="ARBA00023288"/>
    </source>
</evidence>
<reference evidence="8 9" key="1">
    <citation type="submission" date="2017-10" db="EMBL/GenBank/DDBJ databases">
        <title>Bacillus sp. nov., a halophilic bacterium isolated from a Yangshapao Lake.</title>
        <authorList>
            <person name="Wang H."/>
        </authorList>
    </citation>
    <scope>NUCLEOTIDE SEQUENCE [LARGE SCALE GENOMIC DNA]</scope>
    <source>
        <strain evidence="8 9">YSP-3</strain>
    </source>
</reference>
<feature type="chain" id="PRO_5038967286" description="Lipoprotein" evidence="7">
    <location>
        <begin position="24"/>
        <end position="274"/>
    </location>
</feature>
<sequence length="274" mass="30128">MTRPQTGLFALVFSGVAVLTACGANEGASGLEKQELVLGGTVPYTEMLEWAVKPELEELGYEVSIVEFSDYVHPNLSLDDGSIDANLFQHEVYLNAFTEDRDMDLSLVIPVPTAPIGLYSDRFESLDDIEEGITVGVANDPTNLSRGLTVLRDAGLIEISEDADPIRSSPEDVTSNPLNLQFKEIEAGQLPRSLESLDLAAVNGNFALSAGMDLDDALIVDNMPPEIQNQIVVRTEDTDEPFVEDIKKAIESDHFRQVIEEDFEGFNYPGWMKE</sequence>
<gene>
    <name evidence="8" type="ORF">CR205_19085</name>
</gene>
<dbReference type="SUPFAM" id="SSF53850">
    <property type="entry name" value="Periplasmic binding protein-like II"/>
    <property type="match status" value="1"/>
</dbReference>
<evidence type="ECO:0000313" key="8">
    <source>
        <dbReference type="EMBL" id="PYZ95620.1"/>
    </source>
</evidence>
<dbReference type="Pfam" id="PF03180">
    <property type="entry name" value="Lipoprotein_9"/>
    <property type="match status" value="1"/>
</dbReference>
<comment type="similarity">
    <text evidence="2">Belongs to the NlpA lipoprotein family.</text>
</comment>
<keyword evidence="9" id="KW-1185">Reference proteome</keyword>
<evidence type="ECO:0000256" key="7">
    <source>
        <dbReference type="SAM" id="SignalP"/>
    </source>
</evidence>
<dbReference type="AlphaFoldDB" id="A0A2W0H684"/>
<comment type="caution">
    <text evidence="8">The sequence shown here is derived from an EMBL/GenBank/DDBJ whole genome shotgun (WGS) entry which is preliminary data.</text>
</comment>